<evidence type="ECO:0000256" key="4">
    <source>
        <dbReference type="ARBA" id="ARBA00022730"/>
    </source>
</evidence>
<keyword evidence="4 10" id="KW-0699">rRNA-binding</keyword>
<keyword evidence="9 10" id="KW-0342">GTP-binding</keyword>
<dbReference type="AlphaFoldDB" id="A0A1H5MS22"/>
<dbReference type="PANTHER" id="PTHR32120:SF10">
    <property type="entry name" value="SMALL RIBOSOMAL SUBUNIT BIOGENESIS GTPASE RSGA"/>
    <property type="match status" value="1"/>
</dbReference>
<dbReference type="SMART" id="SM00382">
    <property type="entry name" value="AAA"/>
    <property type="match status" value="1"/>
</dbReference>
<sequence length="351" mass="37452">MSASQQRLLDLGWTPEVDRAFRPYRGAHRLARVCRVDRGGAELAGGMGAVRATFGGDVLRCVAADRMALPAVGDWAAVRDWPDDRVTLEVVLPRRTAIVRDSADRTSHGQVVAANVDVVVIVEHLDPDPDLGRIERLLVLAWGSGAQPVVVLTKPDLVPDADGMRDEVAEVAPGVEILLVSAVSGTGVDELGGLLRNGRTLALVGPSGAGKSTLTNALAGVSLMPTGAVRARDGRGRHTTTRRELVVLPGRGVLIDTPGLRAVGLVADDAAVAGAFADVEELGARCRFRDCAHVAEPGCAVLLAVEDGELDEDRLARWRKLRREADLNTARRTPGHRRAVIADLEAKRHRR</sequence>
<dbReference type="GO" id="GO:0005737">
    <property type="term" value="C:cytoplasm"/>
    <property type="evidence" value="ECO:0007669"/>
    <property type="project" value="UniProtKB-SubCell"/>
</dbReference>
<dbReference type="GO" id="GO:0046872">
    <property type="term" value="F:metal ion binding"/>
    <property type="evidence" value="ECO:0007669"/>
    <property type="project" value="UniProtKB-KW"/>
</dbReference>
<comment type="similarity">
    <text evidence="10">Belongs to the TRAFAC class YlqF/YawG GTPase family. RsgA subfamily.</text>
</comment>
<protein>
    <recommendedName>
        <fullName evidence="10">Small ribosomal subunit biogenesis GTPase RsgA</fullName>
        <ecNumber evidence="10">3.6.1.-</ecNumber>
    </recommendedName>
</protein>
<keyword evidence="14" id="KW-1185">Reference proteome</keyword>
<evidence type="ECO:0000256" key="6">
    <source>
        <dbReference type="ARBA" id="ARBA00022801"/>
    </source>
</evidence>
<dbReference type="CDD" id="cd01854">
    <property type="entry name" value="YjeQ_EngC"/>
    <property type="match status" value="1"/>
</dbReference>
<dbReference type="STRING" id="561176.SAMN04488561_3341"/>
<proteinExistence type="inferred from homology"/>
<dbReference type="InterPro" id="IPR030378">
    <property type="entry name" value="G_CP_dom"/>
</dbReference>
<gene>
    <name evidence="10" type="primary">rsgA</name>
    <name evidence="13" type="ORF">SAMN04488561_3341</name>
</gene>
<dbReference type="PROSITE" id="PS50936">
    <property type="entry name" value="ENGC_GTPASE"/>
    <property type="match status" value="1"/>
</dbReference>
<evidence type="ECO:0000256" key="2">
    <source>
        <dbReference type="ARBA" id="ARBA00022517"/>
    </source>
</evidence>
<evidence type="ECO:0000256" key="9">
    <source>
        <dbReference type="ARBA" id="ARBA00023134"/>
    </source>
</evidence>
<comment type="subunit">
    <text evidence="10">Monomer. Associates with 30S ribosomal subunit, binds 16S rRNA.</text>
</comment>
<evidence type="ECO:0000256" key="5">
    <source>
        <dbReference type="ARBA" id="ARBA00022741"/>
    </source>
</evidence>
<keyword evidence="3 10" id="KW-0479">Metal-binding</keyword>
<dbReference type="InterPro" id="IPR004881">
    <property type="entry name" value="Ribosome_biogen_GTPase_RsgA"/>
</dbReference>
<keyword evidence="5 10" id="KW-0547">Nucleotide-binding</keyword>
<keyword evidence="1 10" id="KW-0963">Cytoplasm</keyword>
<evidence type="ECO:0000313" key="13">
    <source>
        <dbReference type="EMBL" id="SEE91527.1"/>
    </source>
</evidence>
<feature type="binding site" evidence="10">
    <location>
        <position position="286"/>
    </location>
    <ligand>
        <name>Zn(2+)</name>
        <dbReference type="ChEBI" id="CHEBI:29105"/>
    </ligand>
</feature>
<dbReference type="PROSITE" id="PS51721">
    <property type="entry name" value="G_CP"/>
    <property type="match status" value="1"/>
</dbReference>
<comment type="subcellular location">
    <subcellularLocation>
        <location evidence="10">Cytoplasm</location>
    </subcellularLocation>
</comment>
<evidence type="ECO:0000259" key="11">
    <source>
        <dbReference type="PROSITE" id="PS50936"/>
    </source>
</evidence>
<name>A0A1H5MS22_9ACTN</name>
<accession>A0A1H5MS22</accession>
<evidence type="ECO:0000256" key="3">
    <source>
        <dbReference type="ARBA" id="ARBA00022723"/>
    </source>
</evidence>
<keyword evidence="8 10" id="KW-0694">RNA-binding</keyword>
<evidence type="ECO:0000256" key="7">
    <source>
        <dbReference type="ARBA" id="ARBA00022833"/>
    </source>
</evidence>
<evidence type="ECO:0000256" key="8">
    <source>
        <dbReference type="ARBA" id="ARBA00022884"/>
    </source>
</evidence>
<comment type="function">
    <text evidence="10">One of several proteins that assist in the late maturation steps of the functional core of the 30S ribosomal subunit. Helps release RbfA from mature subunits. May play a role in the assembly of ribosomal proteins into the subunit. Circularly permuted GTPase that catalyzes slow GTP hydrolysis, GTPase activity is stimulated by the 30S ribosomal subunit.</text>
</comment>
<dbReference type="EMBL" id="FNUC01000003">
    <property type="protein sequence ID" value="SEE91527.1"/>
    <property type="molecule type" value="Genomic_DNA"/>
</dbReference>
<dbReference type="Gene3D" id="3.40.50.300">
    <property type="entry name" value="P-loop containing nucleotide triphosphate hydrolases"/>
    <property type="match status" value="1"/>
</dbReference>
<dbReference type="GO" id="GO:0042274">
    <property type="term" value="P:ribosomal small subunit biogenesis"/>
    <property type="evidence" value="ECO:0007669"/>
    <property type="project" value="UniProtKB-UniRule"/>
</dbReference>
<dbReference type="GO" id="GO:0005525">
    <property type="term" value="F:GTP binding"/>
    <property type="evidence" value="ECO:0007669"/>
    <property type="project" value="UniProtKB-UniRule"/>
</dbReference>
<feature type="domain" description="EngC GTPase" evidence="11">
    <location>
        <begin position="114"/>
        <end position="261"/>
    </location>
</feature>
<dbReference type="InterPro" id="IPR027417">
    <property type="entry name" value="P-loop_NTPase"/>
</dbReference>
<feature type="binding site" evidence="10">
    <location>
        <position position="291"/>
    </location>
    <ligand>
        <name>Zn(2+)</name>
        <dbReference type="ChEBI" id="CHEBI:29105"/>
    </ligand>
</feature>
<dbReference type="NCBIfam" id="TIGR00157">
    <property type="entry name" value="ribosome small subunit-dependent GTPase A"/>
    <property type="match status" value="1"/>
</dbReference>
<dbReference type="PANTHER" id="PTHR32120">
    <property type="entry name" value="SMALL RIBOSOMAL SUBUNIT BIOGENESIS GTPASE RSGA"/>
    <property type="match status" value="1"/>
</dbReference>
<feature type="domain" description="CP-type G" evidence="12">
    <location>
        <begin position="108"/>
        <end position="263"/>
    </location>
</feature>
<evidence type="ECO:0000313" key="14">
    <source>
        <dbReference type="Proteomes" id="UP000181980"/>
    </source>
</evidence>
<dbReference type="GO" id="GO:0019843">
    <property type="term" value="F:rRNA binding"/>
    <property type="evidence" value="ECO:0007669"/>
    <property type="project" value="UniProtKB-KW"/>
</dbReference>
<dbReference type="SUPFAM" id="SSF52540">
    <property type="entry name" value="P-loop containing nucleoside triphosphate hydrolases"/>
    <property type="match status" value="1"/>
</dbReference>
<dbReference type="RefSeq" id="WP_069111620.1">
    <property type="nucleotide sequence ID" value="NZ_FNUC01000003.1"/>
</dbReference>
<dbReference type="EC" id="3.6.1.-" evidence="10"/>
<dbReference type="InterPro" id="IPR003593">
    <property type="entry name" value="AAA+_ATPase"/>
</dbReference>
<organism evidence="13 14">
    <name type="scientific">Jiangella alba</name>
    <dbReference type="NCBI Taxonomy" id="561176"/>
    <lineage>
        <taxon>Bacteria</taxon>
        <taxon>Bacillati</taxon>
        <taxon>Actinomycetota</taxon>
        <taxon>Actinomycetes</taxon>
        <taxon>Jiangellales</taxon>
        <taxon>Jiangellaceae</taxon>
        <taxon>Jiangella</taxon>
    </lineage>
</organism>
<keyword evidence="2 10" id="KW-0690">Ribosome biogenesis</keyword>
<dbReference type="Proteomes" id="UP000181980">
    <property type="component" value="Unassembled WGS sequence"/>
</dbReference>
<evidence type="ECO:0000256" key="1">
    <source>
        <dbReference type="ARBA" id="ARBA00022490"/>
    </source>
</evidence>
<dbReference type="GO" id="GO:0003924">
    <property type="term" value="F:GTPase activity"/>
    <property type="evidence" value="ECO:0007669"/>
    <property type="project" value="UniProtKB-UniRule"/>
</dbReference>
<dbReference type="InterPro" id="IPR010914">
    <property type="entry name" value="RsgA_GTPase_dom"/>
</dbReference>
<evidence type="ECO:0000259" key="12">
    <source>
        <dbReference type="PROSITE" id="PS51721"/>
    </source>
</evidence>
<dbReference type="Gene3D" id="1.10.40.50">
    <property type="entry name" value="Probable gtpase engc, domain 3"/>
    <property type="match status" value="1"/>
</dbReference>
<keyword evidence="6 10" id="KW-0378">Hydrolase</keyword>
<dbReference type="Pfam" id="PF03193">
    <property type="entry name" value="RsgA_GTPase"/>
    <property type="match status" value="1"/>
</dbReference>
<feature type="binding site" evidence="10">
    <location>
        <begin position="153"/>
        <end position="156"/>
    </location>
    <ligand>
        <name>GTP</name>
        <dbReference type="ChEBI" id="CHEBI:37565"/>
    </ligand>
</feature>
<keyword evidence="7 10" id="KW-0862">Zinc</keyword>
<feature type="binding site" evidence="10">
    <location>
        <position position="299"/>
    </location>
    <ligand>
        <name>Zn(2+)</name>
        <dbReference type="ChEBI" id="CHEBI:29105"/>
    </ligand>
</feature>
<reference evidence="14" key="1">
    <citation type="submission" date="2016-10" db="EMBL/GenBank/DDBJ databases">
        <authorList>
            <person name="Varghese N."/>
            <person name="Submissions S."/>
        </authorList>
    </citation>
    <scope>NUCLEOTIDE SEQUENCE [LARGE SCALE GENOMIC DNA]</scope>
    <source>
        <strain evidence="14">DSM 45237</strain>
    </source>
</reference>
<feature type="binding site" evidence="10">
    <location>
        <begin position="205"/>
        <end position="213"/>
    </location>
    <ligand>
        <name>GTP</name>
        <dbReference type="ChEBI" id="CHEBI:37565"/>
    </ligand>
</feature>
<dbReference type="HAMAP" id="MF_01820">
    <property type="entry name" value="GTPase_RsgA"/>
    <property type="match status" value="1"/>
</dbReference>
<feature type="binding site" evidence="10">
    <location>
        <position position="293"/>
    </location>
    <ligand>
        <name>Zn(2+)</name>
        <dbReference type="ChEBI" id="CHEBI:29105"/>
    </ligand>
</feature>
<evidence type="ECO:0000256" key="10">
    <source>
        <dbReference type="HAMAP-Rule" id="MF_01820"/>
    </source>
</evidence>
<comment type="cofactor">
    <cofactor evidence="10">
        <name>Zn(2+)</name>
        <dbReference type="ChEBI" id="CHEBI:29105"/>
    </cofactor>
    <text evidence="10">Binds 1 zinc ion per subunit.</text>
</comment>